<organism evidence="19 20">
    <name type="scientific">Brassica rapa subsp. trilocularis</name>
    <dbReference type="NCBI Taxonomy" id="1813537"/>
    <lineage>
        <taxon>Eukaryota</taxon>
        <taxon>Viridiplantae</taxon>
        <taxon>Streptophyta</taxon>
        <taxon>Embryophyta</taxon>
        <taxon>Tracheophyta</taxon>
        <taxon>Spermatophyta</taxon>
        <taxon>Magnoliopsida</taxon>
        <taxon>eudicotyledons</taxon>
        <taxon>Gunneridae</taxon>
        <taxon>Pentapetalae</taxon>
        <taxon>rosids</taxon>
        <taxon>malvids</taxon>
        <taxon>Brassicales</taxon>
        <taxon>Brassicaceae</taxon>
        <taxon>Brassiceae</taxon>
        <taxon>Brassica</taxon>
    </lineage>
</organism>
<gene>
    <name evidence="19" type="primary">A03p058120.1_BraROA</name>
    <name evidence="19" type="ORF">IGI04_013062</name>
</gene>
<feature type="domain" description="Gnk2-homologous" evidence="18">
    <location>
        <begin position="142"/>
        <end position="240"/>
    </location>
</feature>
<dbReference type="Gene3D" id="3.30.430.20">
    <property type="entry name" value="Gnk2 domain, C-X8-C-X2-C motif"/>
    <property type="match status" value="2"/>
</dbReference>
<keyword evidence="4 15" id="KW-0812">Transmembrane</keyword>
<proteinExistence type="predicted"/>
<keyword evidence="5 16" id="KW-0732">Signal</keyword>
<keyword evidence="8" id="KW-0418">Kinase</keyword>
<feature type="domain" description="Gnk2-homologous" evidence="18">
    <location>
        <begin position="28"/>
        <end position="133"/>
    </location>
</feature>
<reference evidence="19 20" key="1">
    <citation type="submission" date="2021-03" db="EMBL/GenBank/DDBJ databases">
        <authorList>
            <person name="King G.J."/>
            <person name="Bancroft I."/>
            <person name="Baten A."/>
            <person name="Bloomfield J."/>
            <person name="Borpatragohain P."/>
            <person name="He Z."/>
            <person name="Irish N."/>
            <person name="Irwin J."/>
            <person name="Liu K."/>
            <person name="Mauleon R.P."/>
            <person name="Moore J."/>
            <person name="Morris R."/>
            <person name="Ostergaard L."/>
            <person name="Wang B."/>
            <person name="Wells R."/>
        </authorList>
    </citation>
    <scope>NUCLEOTIDE SEQUENCE [LARGE SCALE GENOMIC DNA]</scope>
    <source>
        <strain evidence="19">R-o-18</strain>
        <tissue evidence="19">Leaf</tissue>
    </source>
</reference>
<name>A0ABQ7N7T4_BRACM</name>
<dbReference type="InterPro" id="IPR008271">
    <property type="entry name" value="Ser/Thr_kinase_AS"/>
</dbReference>
<dbReference type="InterPro" id="IPR001245">
    <property type="entry name" value="Ser-Thr/Tyr_kinase_cat_dom"/>
</dbReference>
<evidence type="ECO:0000256" key="12">
    <source>
        <dbReference type="ARBA" id="ARBA00023170"/>
    </source>
</evidence>
<evidence type="ECO:0000256" key="11">
    <source>
        <dbReference type="ARBA" id="ARBA00023136"/>
    </source>
</evidence>
<evidence type="ECO:0000256" key="14">
    <source>
        <dbReference type="PROSITE-ProRule" id="PRU10141"/>
    </source>
</evidence>
<dbReference type="PROSITE" id="PS50011">
    <property type="entry name" value="PROTEIN_KINASE_DOM"/>
    <property type="match status" value="1"/>
</dbReference>
<feature type="binding site" evidence="14">
    <location>
        <position position="362"/>
    </location>
    <ligand>
        <name>ATP</name>
        <dbReference type="ChEBI" id="CHEBI:30616"/>
    </ligand>
</feature>
<protein>
    <submittedName>
        <fullName evidence="19">Uncharacterized protein</fullName>
    </submittedName>
</protein>
<evidence type="ECO:0000313" key="20">
    <source>
        <dbReference type="Proteomes" id="UP000823674"/>
    </source>
</evidence>
<sequence>MSAYTSLNYTYLLTFFIAILRVSAQLQDPTYAGHSCSDRISTNNVYLSNLKSLLTSFSNSHASLFSKGFNFLAKGQDARTVFRIFLCRGDLSPEVCRECVMFASNNTESRCLRGKELLIQYDECMLGYSDRNIFMDGVKTRSTPTIVTWNTQSVPDIPAYRPDRFKDAMFSLMNKSSVEAADSKEKRFATLYAFVQCIPDLSPEGCLNCLQQSMMEFNFSRVGGRVVFPSCNSRYEIYPFYNESLVATPSPSLPVTATPSPPGKVKNSLVIILATCVPVSVFVLFLVAVSSYQVTKKVKKTDNTTAADDEGDDITTAGSLQFDFKVIEAATDKFSICNKLGEGGFGKVYKGTLPNGLRVAVKRLSKTSGQGEKEFKNEVVLVAKLQHRNLVKLLGYCFEREEKILVYEFVPNKSLDYFLFDSRMQSQLDWSRRYKIIGGIARGILYLHQDSRLTIIHRDLKAGNILLDADMNPKVADFGMARIFEMDQTEANTRRVVGTYGYMSPEYAMYGQFSMKSDVYSFGVLVLEIISGRKNSSLHEMDGSLGNLTWRVWNNGLPLELVDSSFRESYQSNEIIRCIHIALLCVQEDTEDRPTMSAIVQMLTTSSISLAVPRPPGFFFRSKKDQACSSVDKSSLFSIDQASITSLAPR</sequence>
<dbReference type="InterPro" id="IPR011009">
    <property type="entry name" value="Kinase-like_dom_sf"/>
</dbReference>
<evidence type="ECO:0000256" key="9">
    <source>
        <dbReference type="ARBA" id="ARBA00022840"/>
    </source>
</evidence>
<dbReference type="PROSITE" id="PS51473">
    <property type="entry name" value="GNK2"/>
    <property type="match status" value="2"/>
</dbReference>
<dbReference type="PANTHER" id="PTHR27002:SF962">
    <property type="entry name" value="(RAPE) HYPOTHETICAL PROTEIN"/>
    <property type="match status" value="1"/>
</dbReference>
<keyword evidence="3" id="KW-0808">Transferase</keyword>
<evidence type="ECO:0000256" key="7">
    <source>
        <dbReference type="ARBA" id="ARBA00022741"/>
    </source>
</evidence>
<evidence type="ECO:0000256" key="6">
    <source>
        <dbReference type="ARBA" id="ARBA00022737"/>
    </source>
</evidence>
<dbReference type="SMART" id="SM00220">
    <property type="entry name" value="S_TKc"/>
    <property type="match status" value="1"/>
</dbReference>
<dbReference type="SUPFAM" id="SSF56112">
    <property type="entry name" value="Protein kinase-like (PK-like)"/>
    <property type="match status" value="1"/>
</dbReference>
<dbReference type="PROSITE" id="PS00108">
    <property type="entry name" value="PROTEIN_KINASE_ST"/>
    <property type="match status" value="1"/>
</dbReference>
<evidence type="ECO:0000256" key="5">
    <source>
        <dbReference type="ARBA" id="ARBA00022729"/>
    </source>
</evidence>
<keyword evidence="9 14" id="KW-0067">ATP-binding</keyword>
<dbReference type="Pfam" id="PF01657">
    <property type="entry name" value="Stress-antifung"/>
    <property type="match status" value="2"/>
</dbReference>
<keyword evidence="13" id="KW-0325">Glycoprotein</keyword>
<evidence type="ECO:0000259" key="18">
    <source>
        <dbReference type="PROSITE" id="PS51473"/>
    </source>
</evidence>
<keyword evidence="2" id="KW-0723">Serine/threonine-protein kinase</keyword>
<evidence type="ECO:0000256" key="8">
    <source>
        <dbReference type="ARBA" id="ARBA00022777"/>
    </source>
</evidence>
<evidence type="ECO:0000256" key="15">
    <source>
        <dbReference type="SAM" id="Phobius"/>
    </source>
</evidence>
<dbReference type="CDD" id="cd23509">
    <property type="entry name" value="Gnk2-like"/>
    <property type="match status" value="2"/>
</dbReference>
<dbReference type="CDD" id="cd14066">
    <property type="entry name" value="STKc_IRAK"/>
    <property type="match status" value="1"/>
</dbReference>
<feature type="transmembrane region" description="Helical" evidence="15">
    <location>
        <begin position="269"/>
        <end position="289"/>
    </location>
</feature>
<dbReference type="InterPro" id="IPR017441">
    <property type="entry name" value="Protein_kinase_ATP_BS"/>
</dbReference>
<evidence type="ECO:0000256" key="1">
    <source>
        <dbReference type="ARBA" id="ARBA00004167"/>
    </source>
</evidence>
<accession>A0ABQ7N7T4</accession>
<evidence type="ECO:0000256" key="3">
    <source>
        <dbReference type="ARBA" id="ARBA00022679"/>
    </source>
</evidence>
<dbReference type="PROSITE" id="PS00107">
    <property type="entry name" value="PROTEIN_KINASE_ATP"/>
    <property type="match status" value="1"/>
</dbReference>
<feature type="chain" id="PRO_5045238510" evidence="16">
    <location>
        <begin position="25"/>
        <end position="650"/>
    </location>
</feature>
<keyword evidence="6" id="KW-0677">Repeat</keyword>
<dbReference type="EMBL" id="JADBGQ010000003">
    <property type="protein sequence ID" value="KAG5406943.1"/>
    <property type="molecule type" value="Genomic_DNA"/>
</dbReference>
<keyword evidence="10 15" id="KW-1133">Transmembrane helix</keyword>
<keyword evidence="7 14" id="KW-0547">Nucleotide-binding</keyword>
<dbReference type="Gene3D" id="1.10.510.10">
    <property type="entry name" value="Transferase(Phosphotransferase) domain 1"/>
    <property type="match status" value="1"/>
</dbReference>
<evidence type="ECO:0000256" key="10">
    <source>
        <dbReference type="ARBA" id="ARBA00022989"/>
    </source>
</evidence>
<evidence type="ECO:0000256" key="2">
    <source>
        <dbReference type="ARBA" id="ARBA00022527"/>
    </source>
</evidence>
<evidence type="ECO:0000313" key="19">
    <source>
        <dbReference type="EMBL" id="KAG5406943.1"/>
    </source>
</evidence>
<evidence type="ECO:0000256" key="4">
    <source>
        <dbReference type="ARBA" id="ARBA00022692"/>
    </source>
</evidence>
<evidence type="ECO:0000256" key="13">
    <source>
        <dbReference type="ARBA" id="ARBA00023180"/>
    </source>
</evidence>
<keyword evidence="11 15" id="KW-0472">Membrane</keyword>
<dbReference type="Gene3D" id="3.30.200.20">
    <property type="entry name" value="Phosphorylase Kinase, domain 1"/>
    <property type="match status" value="1"/>
</dbReference>
<evidence type="ECO:0000256" key="16">
    <source>
        <dbReference type="SAM" id="SignalP"/>
    </source>
</evidence>
<dbReference type="InterPro" id="IPR038408">
    <property type="entry name" value="GNK2_sf"/>
</dbReference>
<dbReference type="PANTHER" id="PTHR27002">
    <property type="entry name" value="RECEPTOR-LIKE SERINE/THREONINE-PROTEIN KINASE SD1-8"/>
    <property type="match status" value="1"/>
</dbReference>
<comment type="caution">
    <text evidence="19">The sequence shown here is derived from an EMBL/GenBank/DDBJ whole genome shotgun (WGS) entry which is preliminary data.</text>
</comment>
<dbReference type="Proteomes" id="UP000823674">
    <property type="component" value="Chromosome A03"/>
</dbReference>
<keyword evidence="20" id="KW-1185">Reference proteome</keyword>
<keyword evidence="12" id="KW-0675">Receptor</keyword>
<dbReference type="InterPro" id="IPR000719">
    <property type="entry name" value="Prot_kinase_dom"/>
</dbReference>
<comment type="subcellular location">
    <subcellularLocation>
        <location evidence="1">Membrane</location>
        <topology evidence="1">Single-pass membrane protein</topology>
    </subcellularLocation>
</comment>
<feature type="signal peptide" evidence="16">
    <location>
        <begin position="1"/>
        <end position="24"/>
    </location>
</feature>
<evidence type="ECO:0000259" key="17">
    <source>
        <dbReference type="PROSITE" id="PS50011"/>
    </source>
</evidence>
<dbReference type="Pfam" id="PF07714">
    <property type="entry name" value="PK_Tyr_Ser-Thr"/>
    <property type="match status" value="1"/>
</dbReference>
<dbReference type="InterPro" id="IPR002902">
    <property type="entry name" value="GNK2"/>
</dbReference>
<feature type="domain" description="Protein kinase" evidence="17">
    <location>
        <begin position="334"/>
        <end position="608"/>
    </location>
</feature>